<feature type="region of interest" description="Disordered" evidence="5">
    <location>
        <begin position="62"/>
        <end position="115"/>
    </location>
</feature>
<feature type="compositionally biased region" description="Polar residues" evidence="5">
    <location>
        <begin position="62"/>
        <end position="92"/>
    </location>
</feature>
<dbReference type="PANTHER" id="PTHR13408:SF0">
    <property type="entry name" value="DNA-DIRECTED RNA POLYMERASE III SUBUNIT RPC4"/>
    <property type="match status" value="1"/>
</dbReference>
<keyword evidence="6" id="KW-1185">Reference proteome</keyword>
<keyword evidence="4" id="KW-0539">Nucleus</keyword>
<proteinExistence type="predicted"/>
<sequence>MRLFKEVSDCFYLQTSICSVDQEGVEGERSDLRQVLLPGLRRHPPPLPRAVLVEESLFQTSQQQDDLWSQKPNRKPSQITSPAGKEANTSKSNHVNNRGHNRGRGRPKAKGTLQREEQRIIKSEGVFSQGFGDADVSGKRSKLKNIKGDETVVGHLENSINCVGRDFKTEIEDKKEVLKRAPKRENGTLNAYEEHWQSDEEVDKEELDELFRDGFISNLKKCSKMPFVLPSKDEAQFRKLVNKKERREEHMDELMESERKDTQLVNKTHEAKFFAAGDLLQHAISGEGANSIMFFQLPPTSLRTVSADSLQPDLSQTVTASNPPNLTKTQRHCLDGMPTGVQIGKLQFYRSGRVMMNIGGQQMDIAEAIQSNCYEALLRIETESLSQPSASLPTTSLTGTQHKRQFPELNSGAPFVNPSTAFARPSNRIANNAQLLGEVSGQFVCLFDVQRSSIDNGYC</sequence>
<dbReference type="GO" id="GO:0003677">
    <property type="term" value="F:DNA binding"/>
    <property type="evidence" value="ECO:0007669"/>
    <property type="project" value="InterPro"/>
</dbReference>
<dbReference type="Pfam" id="PF05132">
    <property type="entry name" value="RNA_pol_Rpc4"/>
    <property type="match status" value="1"/>
</dbReference>
<dbReference type="WBParaSite" id="Gr19_v10_g7855.t3">
    <property type="protein sequence ID" value="Gr19_v10_g7855.t3"/>
    <property type="gene ID" value="Gr19_v10_g7855"/>
</dbReference>
<dbReference type="InterPro" id="IPR007811">
    <property type="entry name" value="RPC4"/>
</dbReference>
<protein>
    <submittedName>
        <fullName evidence="7">Uncharacterized protein</fullName>
    </submittedName>
</protein>
<evidence type="ECO:0000256" key="5">
    <source>
        <dbReference type="SAM" id="MobiDB-lite"/>
    </source>
</evidence>
<evidence type="ECO:0000313" key="6">
    <source>
        <dbReference type="Proteomes" id="UP000887572"/>
    </source>
</evidence>
<keyword evidence="2" id="KW-0240">DNA-directed RNA polymerase</keyword>
<feature type="compositionally biased region" description="Basic residues" evidence="5">
    <location>
        <begin position="97"/>
        <end position="109"/>
    </location>
</feature>
<dbReference type="GO" id="GO:0042797">
    <property type="term" value="P:tRNA transcription by RNA polymerase III"/>
    <property type="evidence" value="ECO:0007669"/>
    <property type="project" value="TreeGrafter"/>
</dbReference>
<organism evidence="6 7">
    <name type="scientific">Globodera rostochiensis</name>
    <name type="common">Golden nematode worm</name>
    <name type="synonym">Heterodera rostochiensis</name>
    <dbReference type="NCBI Taxonomy" id="31243"/>
    <lineage>
        <taxon>Eukaryota</taxon>
        <taxon>Metazoa</taxon>
        <taxon>Ecdysozoa</taxon>
        <taxon>Nematoda</taxon>
        <taxon>Chromadorea</taxon>
        <taxon>Rhabditida</taxon>
        <taxon>Tylenchina</taxon>
        <taxon>Tylenchomorpha</taxon>
        <taxon>Tylenchoidea</taxon>
        <taxon>Heteroderidae</taxon>
        <taxon>Heteroderinae</taxon>
        <taxon>Globodera</taxon>
    </lineage>
</organism>
<evidence type="ECO:0000256" key="4">
    <source>
        <dbReference type="ARBA" id="ARBA00023242"/>
    </source>
</evidence>
<dbReference type="GO" id="GO:0005666">
    <property type="term" value="C:RNA polymerase III complex"/>
    <property type="evidence" value="ECO:0007669"/>
    <property type="project" value="InterPro"/>
</dbReference>
<comment type="subcellular location">
    <subcellularLocation>
        <location evidence="1">Nucleus</location>
    </subcellularLocation>
</comment>
<reference evidence="7" key="1">
    <citation type="submission" date="2022-11" db="UniProtKB">
        <authorList>
            <consortium name="WormBaseParasite"/>
        </authorList>
    </citation>
    <scope>IDENTIFICATION</scope>
</reference>
<evidence type="ECO:0000256" key="2">
    <source>
        <dbReference type="ARBA" id="ARBA00022478"/>
    </source>
</evidence>
<evidence type="ECO:0000256" key="3">
    <source>
        <dbReference type="ARBA" id="ARBA00023163"/>
    </source>
</evidence>
<dbReference type="AlphaFoldDB" id="A0A914I958"/>
<dbReference type="Proteomes" id="UP000887572">
    <property type="component" value="Unplaced"/>
</dbReference>
<dbReference type="PANTHER" id="PTHR13408">
    <property type="entry name" value="DNA-DIRECTED RNA POLYMERASE III"/>
    <property type="match status" value="1"/>
</dbReference>
<accession>A0A914I958</accession>
<keyword evidence="3" id="KW-0804">Transcription</keyword>
<evidence type="ECO:0000313" key="7">
    <source>
        <dbReference type="WBParaSite" id="Gr19_v10_g7855.t3"/>
    </source>
</evidence>
<evidence type="ECO:0000256" key="1">
    <source>
        <dbReference type="ARBA" id="ARBA00004123"/>
    </source>
</evidence>
<name>A0A914I958_GLORO</name>